<sequence length="300" mass="32161">MLIPIGAFARASGLTPSALRFYADCGLLVPAEVDPATGYRYYRQEQCERARLIRQLREIDVPLDAVSRILDGEHGLLDEHVRDLRERARKAAAAAAVIKRRLTPAVDGRLLSAAFAQVLPAAGDDPDLPALAGVFVELEPEVLTLTATDRYRLATRGLAVRQDERGSAVVARDGLSALLPWLAGQPSVVVSFDGDALTLAADAELRQAPVVAAEFPDYRHVLAALPPVRRRAVLRRDELPAGGDRVEVLGVTFDAATLRAAVATAVGPDLLFDVSEPDQPVVIRSATDGDSTTLAMPVRP</sequence>
<feature type="domain" description="HTH merR-type" evidence="2">
    <location>
        <begin position="2"/>
        <end position="72"/>
    </location>
</feature>
<comment type="caution">
    <text evidence="3">The sequence shown here is derived from an EMBL/GenBank/DDBJ whole genome shotgun (WGS) entry which is preliminary data.</text>
</comment>
<keyword evidence="1" id="KW-0238">DNA-binding</keyword>
<dbReference type="Pfam" id="PF13411">
    <property type="entry name" value="MerR_1"/>
    <property type="match status" value="1"/>
</dbReference>
<dbReference type="Pfam" id="PF02767">
    <property type="entry name" value="DNA_pol3_beta_2"/>
    <property type="match status" value="1"/>
</dbReference>
<dbReference type="Proteomes" id="UP001500192">
    <property type="component" value="Unassembled WGS sequence"/>
</dbReference>
<dbReference type="SMART" id="SM00422">
    <property type="entry name" value="HTH_MERR"/>
    <property type="match status" value="1"/>
</dbReference>
<dbReference type="InterPro" id="IPR000551">
    <property type="entry name" value="MerR-type_HTH_dom"/>
</dbReference>
<dbReference type="InterPro" id="IPR047057">
    <property type="entry name" value="MerR_fam"/>
</dbReference>
<dbReference type="EMBL" id="BAABIB010000005">
    <property type="protein sequence ID" value="GAA5150975.1"/>
    <property type="molecule type" value="Genomic_DNA"/>
</dbReference>
<proteinExistence type="predicted"/>
<dbReference type="PANTHER" id="PTHR30204">
    <property type="entry name" value="REDOX-CYCLING DRUG-SENSING TRANSCRIPTIONAL ACTIVATOR SOXR"/>
    <property type="match status" value="1"/>
</dbReference>
<dbReference type="InterPro" id="IPR046938">
    <property type="entry name" value="DNA_clamp_sf"/>
</dbReference>
<dbReference type="RefSeq" id="WP_346051340.1">
    <property type="nucleotide sequence ID" value="NZ_BAABIB010000005.1"/>
</dbReference>
<protein>
    <submittedName>
        <fullName evidence="3">MerR family transcriptional regulator</fullName>
    </submittedName>
</protein>
<dbReference type="Gene3D" id="3.10.150.10">
    <property type="entry name" value="DNA Polymerase III, subunit A, domain 2"/>
    <property type="match status" value="1"/>
</dbReference>
<accession>A0ABP9PVK4</accession>
<evidence type="ECO:0000313" key="3">
    <source>
        <dbReference type="EMBL" id="GAA5150975.1"/>
    </source>
</evidence>
<dbReference type="PANTHER" id="PTHR30204:SF97">
    <property type="entry name" value="MERR FAMILY REGULATORY PROTEIN"/>
    <property type="match status" value="1"/>
</dbReference>
<name>A0ABP9PVK4_9PSEU</name>
<evidence type="ECO:0000313" key="4">
    <source>
        <dbReference type="Proteomes" id="UP001500192"/>
    </source>
</evidence>
<keyword evidence="4" id="KW-1185">Reference proteome</keyword>
<dbReference type="PROSITE" id="PS50937">
    <property type="entry name" value="HTH_MERR_2"/>
    <property type="match status" value="1"/>
</dbReference>
<evidence type="ECO:0000256" key="1">
    <source>
        <dbReference type="ARBA" id="ARBA00023125"/>
    </source>
</evidence>
<gene>
    <name evidence="3" type="ORF">GCM10023214_01000</name>
</gene>
<evidence type="ECO:0000259" key="2">
    <source>
        <dbReference type="PROSITE" id="PS50937"/>
    </source>
</evidence>
<dbReference type="SUPFAM" id="SSF55979">
    <property type="entry name" value="DNA clamp"/>
    <property type="match status" value="1"/>
</dbReference>
<dbReference type="InterPro" id="IPR022637">
    <property type="entry name" value="DNA_polIII_beta_cen"/>
</dbReference>
<dbReference type="InterPro" id="IPR009061">
    <property type="entry name" value="DNA-bd_dom_put_sf"/>
</dbReference>
<reference evidence="4" key="1">
    <citation type="journal article" date="2019" name="Int. J. Syst. Evol. Microbiol.">
        <title>The Global Catalogue of Microorganisms (GCM) 10K type strain sequencing project: providing services to taxonomists for standard genome sequencing and annotation.</title>
        <authorList>
            <consortium name="The Broad Institute Genomics Platform"/>
            <consortium name="The Broad Institute Genome Sequencing Center for Infectious Disease"/>
            <person name="Wu L."/>
            <person name="Ma J."/>
        </authorList>
    </citation>
    <scope>NUCLEOTIDE SEQUENCE [LARGE SCALE GENOMIC DNA]</scope>
    <source>
        <strain evidence="4">JCM 18054</strain>
    </source>
</reference>
<dbReference type="Gene3D" id="1.10.1660.10">
    <property type="match status" value="1"/>
</dbReference>
<dbReference type="SUPFAM" id="SSF46955">
    <property type="entry name" value="Putative DNA-binding domain"/>
    <property type="match status" value="1"/>
</dbReference>
<organism evidence="3 4">
    <name type="scientific">Amycolatopsis dongchuanensis</name>
    <dbReference type="NCBI Taxonomy" id="1070866"/>
    <lineage>
        <taxon>Bacteria</taxon>
        <taxon>Bacillati</taxon>
        <taxon>Actinomycetota</taxon>
        <taxon>Actinomycetes</taxon>
        <taxon>Pseudonocardiales</taxon>
        <taxon>Pseudonocardiaceae</taxon>
        <taxon>Amycolatopsis</taxon>
    </lineage>
</organism>